<dbReference type="EMBL" id="JBAJEX010000001">
    <property type="protein sequence ID" value="MEO1765655.1"/>
    <property type="molecule type" value="Genomic_DNA"/>
</dbReference>
<keyword evidence="3 5" id="KW-0732">Signal</keyword>
<dbReference type="RefSeq" id="WP_347306001.1">
    <property type="nucleotide sequence ID" value="NZ_JBAJEX010000001.1"/>
</dbReference>
<evidence type="ECO:0000256" key="5">
    <source>
        <dbReference type="SAM" id="SignalP"/>
    </source>
</evidence>
<comment type="caution">
    <text evidence="8">The sequence shown here is derived from an EMBL/GenBank/DDBJ whole genome shotgun (WGS) entry which is preliminary data.</text>
</comment>
<gene>
    <name evidence="8" type="ORF">V6E02_00265</name>
</gene>
<dbReference type="InterPro" id="IPR033436">
    <property type="entry name" value="MucB/RseB_C"/>
</dbReference>
<reference evidence="8 9" key="1">
    <citation type="submission" date="2024-02" db="EMBL/GenBank/DDBJ databases">
        <title>New thermophilic sulfur-oxidizing bacteria from a hot springs of the Uzon caldera (Kamchatka, Russia).</title>
        <authorList>
            <person name="Dukat A.M."/>
            <person name="Elcheninov A.G."/>
            <person name="Frolov E.N."/>
        </authorList>
    </citation>
    <scope>NUCLEOTIDE SEQUENCE [LARGE SCALE GENOMIC DNA]</scope>
    <source>
        <strain evidence="8 9">AK1</strain>
    </source>
</reference>
<comment type="subcellular location">
    <subcellularLocation>
        <location evidence="1">Periplasm</location>
    </subcellularLocation>
</comment>
<evidence type="ECO:0000256" key="3">
    <source>
        <dbReference type="ARBA" id="ARBA00022729"/>
    </source>
</evidence>
<comment type="similarity">
    <text evidence="2">Belongs to the RseB family.</text>
</comment>
<evidence type="ECO:0000313" key="8">
    <source>
        <dbReference type="EMBL" id="MEO1765655.1"/>
    </source>
</evidence>
<keyword evidence="9" id="KW-1185">Reference proteome</keyword>
<protein>
    <submittedName>
        <fullName evidence="8">MucB/RseB C-terminal domain-containing protein</fullName>
    </submittedName>
</protein>
<accession>A0ABV0EAI6</accession>
<sequence length="320" mass="35064">MRRLLAAALLAAVAQAGWAVPASDDAQAAFAWLQKMAQATHRLNYSGVFVYQREDRVETVRIVHRVDESGEHAKLVYLDGQPRETYRIDGDVLCFLPDGKTALLDKSRARTLFPALLPEHSSELKASYAARLAGRGRVAGRETQVVVLAPRDAYRYGHKFWADTETGLPLRAGVWQKEGEMVDRFSFTQVNIGGPIARSEVRPQLAGRRIIQHDPAQSPDGAIDSGWKVGSVPPGFKRISAMKRTLPGQEALVNHIVYSDGLAAVSIFIQPAQPGTERGLSQRGALHVYTRLVADHDVKVLGEVPAATVRLIGDSISYEP</sequence>
<name>A0ABV0EAI6_9BURK</name>
<evidence type="ECO:0000256" key="1">
    <source>
        <dbReference type="ARBA" id="ARBA00004418"/>
    </source>
</evidence>
<evidence type="ECO:0000313" key="9">
    <source>
        <dbReference type="Proteomes" id="UP001482231"/>
    </source>
</evidence>
<organism evidence="8 9">
    <name type="scientific">Thiobacter aerophilum</name>
    <dbReference type="NCBI Taxonomy" id="3121275"/>
    <lineage>
        <taxon>Bacteria</taxon>
        <taxon>Pseudomonadati</taxon>
        <taxon>Pseudomonadota</taxon>
        <taxon>Betaproteobacteria</taxon>
        <taxon>Burkholderiales</taxon>
        <taxon>Thiobacteraceae</taxon>
        <taxon>Thiobacter</taxon>
    </lineage>
</organism>
<evidence type="ECO:0000259" key="6">
    <source>
        <dbReference type="Pfam" id="PF03888"/>
    </source>
</evidence>
<dbReference type="CDD" id="cd16327">
    <property type="entry name" value="RseB"/>
    <property type="match status" value="1"/>
</dbReference>
<dbReference type="Gene3D" id="3.30.200.100">
    <property type="entry name" value="MucB/RseB, C-terminal domain"/>
    <property type="match status" value="1"/>
</dbReference>
<dbReference type="PANTHER" id="PTHR38782:SF1">
    <property type="entry name" value="SIGMA-E FACTOR REGULATORY PROTEIN RSEB"/>
    <property type="match status" value="1"/>
</dbReference>
<proteinExistence type="inferred from homology"/>
<dbReference type="PANTHER" id="PTHR38782">
    <property type="match status" value="1"/>
</dbReference>
<dbReference type="InterPro" id="IPR038484">
    <property type="entry name" value="MucB/RseB_C_sf"/>
</dbReference>
<feature type="signal peptide" evidence="5">
    <location>
        <begin position="1"/>
        <end position="19"/>
    </location>
</feature>
<dbReference type="InterPro" id="IPR033434">
    <property type="entry name" value="MucB/RseB_N"/>
</dbReference>
<evidence type="ECO:0000256" key="4">
    <source>
        <dbReference type="ARBA" id="ARBA00022764"/>
    </source>
</evidence>
<feature type="domain" description="MucB/RseB N-terminal" evidence="6">
    <location>
        <begin position="30"/>
        <end position="204"/>
    </location>
</feature>
<evidence type="ECO:0000256" key="2">
    <source>
        <dbReference type="ARBA" id="ARBA00008150"/>
    </source>
</evidence>
<feature type="chain" id="PRO_5045177612" evidence="5">
    <location>
        <begin position="20"/>
        <end position="320"/>
    </location>
</feature>
<dbReference type="PIRSF" id="PIRSF005427">
    <property type="entry name" value="RseB"/>
    <property type="match status" value="1"/>
</dbReference>
<dbReference type="InterPro" id="IPR005588">
    <property type="entry name" value="MucB_RseB"/>
</dbReference>
<keyword evidence="4" id="KW-0574">Periplasm</keyword>
<dbReference type="Pfam" id="PF17188">
    <property type="entry name" value="MucB_RseB_C"/>
    <property type="match status" value="1"/>
</dbReference>
<dbReference type="Proteomes" id="UP001482231">
    <property type="component" value="Unassembled WGS sequence"/>
</dbReference>
<dbReference type="Pfam" id="PF03888">
    <property type="entry name" value="MucB_RseB"/>
    <property type="match status" value="1"/>
</dbReference>
<evidence type="ECO:0000259" key="7">
    <source>
        <dbReference type="Pfam" id="PF17188"/>
    </source>
</evidence>
<feature type="domain" description="MucB/RseB C-terminal" evidence="7">
    <location>
        <begin position="224"/>
        <end position="316"/>
    </location>
</feature>
<dbReference type="Gene3D" id="2.50.20.10">
    <property type="entry name" value="Lipoprotein localisation LolA/LolB/LppX"/>
    <property type="match status" value="1"/>
</dbReference>